<dbReference type="AlphaFoldDB" id="A0A6P8UV52"/>
<evidence type="ECO:0000313" key="4">
    <source>
        <dbReference type="RefSeq" id="XP_034081659.1"/>
    </source>
</evidence>
<reference evidence="4" key="1">
    <citation type="submission" date="2025-08" db="UniProtKB">
        <authorList>
            <consortium name="RefSeq"/>
        </authorList>
    </citation>
    <scope>IDENTIFICATION</scope>
</reference>
<sequence length="573" mass="64644">MKRHFTAEEAVEMVMQPSSASDDSSSEETSSESDIELSLESSTTESASECLSGSGDDTEDPAHPSSEWTGKNGQVWSPSHAETLRYIQAPTGMSPGPTRYAISRIYDVASSFDLFFTPDMIQLILQMTNLYGRRSVSGWNDVDAEEIRAYMGLLILAGVYRSKGESTRSLWDDQSGRPIFRATLSHKRFEMISASLRFDDRLTRPARYKKDKLTAFRNMWDKWTERLPLLFNPGEDICVDEQLVAFRVRCKFRQYIPSKPAKYGLKIWITADVATSYAWSCQVYTGKAAGESPEKGQGKRVILDMTEGLKGVTLTCDNFFTSYSLAQEFLKKKVALVGTIRANKPELPPKLKQTKQRAVLSSVFAFTTTTTAVSYIPRRGRNVLLLTSKHREPAVHQDDKKKPQVIIDYNRCKGGVDNLDKVVSTYSCRRRTLRWPLVLFFNCIDVSAFNAFVLFTAVNPSWNQQITYKRRLFLEELGKSMVSSQIMRRKHPPRTAAAATMVVELQTNVAALAETTETAITTRATGSTRRRRVCWLCTGLKKRSSTTCTKCNRCMCREHQVPCCRTCWSAAGN</sequence>
<accession>A0A6P8UV52</accession>
<gene>
    <name evidence="4" type="primary">LOC117552395</name>
</gene>
<feature type="compositionally biased region" description="Low complexity" evidence="1">
    <location>
        <begin position="38"/>
        <end position="52"/>
    </location>
</feature>
<proteinExistence type="predicted"/>
<dbReference type="PANTHER" id="PTHR46599">
    <property type="entry name" value="PIGGYBAC TRANSPOSABLE ELEMENT-DERIVED PROTEIN 4"/>
    <property type="match status" value="1"/>
</dbReference>
<dbReference type="Proteomes" id="UP000515161">
    <property type="component" value="Unplaced"/>
</dbReference>
<dbReference type="Pfam" id="PF13843">
    <property type="entry name" value="DDE_Tnp_1_7"/>
    <property type="match status" value="1"/>
</dbReference>
<keyword evidence="3" id="KW-1185">Reference proteome</keyword>
<dbReference type="OrthoDB" id="10030973at2759"/>
<feature type="compositionally biased region" description="Polar residues" evidence="1">
    <location>
        <begin position="66"/>
        <end position="75"/>
    </location>
</feature>
<dbReference type="RefSeq" id="XP_034081659.1">
    <property type="nucleotide sequence ID" value="XM_034225768.1"/>
</dbReference>
<feature type="domain" description="PiggyBac transposable element-derived protein" evidence="2">
    <location>
        <begin position="111"/>
        <end position="452"/>
    </location>
</feature>
<dbReference type="InterPro" id="IPR029526">
    <property type="entry name" value="PGBD"/>
</dbReference>
<evidence type="ECO:0000259" key="2">
    <source>
        <dbReference type="Pfam" id="PF13843"/>
    </source>
</evidence>
<name>A0A6P8UV52_GYMAC</name>
<dbReference type="PANTHER" id="PTHR46599:SF6">
    <property type="entry name" value="DUAL SPECIFICITY PHOSPHATASE 26"/>
    <property type="match status" value="1"/>
</dbReference>
<dbReference type="GeneID" id="117552395"/>
<protein>
    <submittedName>
        <fullName evidence="4">PiggyBac transposable element-derived protein 4-like</fullName>
    </submittedName>
</protein>
<dbReference type="KEGG" id="gacu:117552395"/>
<organism evidence="3 4">
    <name type="scientific">Gymnodraco acuticeps</name>
    <name type="common">Antarctic dragonfish</name>
    <dbReference type="NCBI Taxonomy" id="8218"/>
    <lineage>
        <taxon>Eukaryota</taxon>
        <taxon>Metazoa</taxon>
        <taxon>Chordata</taxon>
        <taxon>Craniata</taxon>
        <taxon>Vertebrata</taxon>
        <taxon>Euteleostomi</taxon>
        <taxon>Actinopterygii</taxon>
        <taxon>Neopterygii</taxon>
        <taxon>Teleostei</taxon>
        <taxon>Neoteleostei</taxon>
        <taxon>Acanthomorphata</taxon>
        <taxon>Eupercaria</taxon>
        <taxon>Perciformes</taxon>
        <taxon>Notothenioidei</taxon>
        <taxon>Bathydraconidae</taxon>
        <taxon>Gymnodraco</taxon>
    </lineage>
</organism>
<feature type="region of interest" description="Disordered" evidence="1">
    <location>
        <begin position="1"/>
        <end position="75"/>
    </location>
</feature>
<evidence type="ECO:0000256" key="1">
    <source>
        <dbReference type="SAM" id="MobiDB-lite"/>
    </source>
</evidence>
<evidence type="ECO:0000313" key="3">
    <source>
        <dbReference type="Proteomes" id="UP000515161"/>
    </source>
</evidence>
<feature type="compositionally biased region" description="Acidic residues" evidence="1">
    <location>
        <begin position="24"/>
        <end position="37"/>
    </location>
</feature>
<dbReference type="InParanoid" id="A0A6P8UV52"/>